<evidence type="ECO:0000313" key="2">
    <source>
        <dbReference type="EMBL" id="CCC50821.1"/>
    </source>
</evidence>
<organism evidence="2">
    <name type="scientific">Trypanosoma vivax (strain Y486)</name>
    <dbReference type="NCBI Taxonomy" id="1055687"/>
    <lineage>
        <taxon>Eukaryota</taxon>
        <taxon>Discoba</taxon>
        <taxon>Euglenozoa</taxon>
        <taxon>Kinetoplastea</taxon>
        <taxon>Metakinetoplastina</taxon>
        <taxon>Trypanosomatida</taxon>
        <taxon>Trypanosomatidae</taxon>
        <taxon>Trypanosoma</taxon>
        <taxon>Duttonella</taxon>
    </lineage>
</organism>
<gene>
    <name evidence="2" type="ORF">TVY486_0906420</name>
</gene>
<evidence type="ECO:0000256" key="1">
    <source>
        <dbReference type="SAM" id="SignalP"/>
    </source>
</evidence>
<dbReference type="PANTHER" id="PTHR21512">
    <property type="entry name" value="TRAFFICKING PROTEIN PARTICLE COMPLEX SUBUNIT 9"/>
    <property type="match status" value="1"/>
</dbReference>
<name>G0U3G4_TRYVY</name>
<dbReference type="AlphaFoldDB" id="G0U3G4"/>
<proteinExistence type="predicted"/>
<keyword evidence="1" id="KW-0732">Signal</keyword>
<accession>G0U3G4</accession>
<reference evidence="2" key="1">
    <citation type="journal article" date="2012" name="Proc. Natl. Acad. Sci. U.S.A.">
        <title>Antigenic diversity is generated by distinct evolutionary mechanisms in African trypanosome species.</title>
        <authorList>
            <person name="Jackson A.P."/>
            <person name="Berry A."/>
            <person name="Aslett M."/>
            <person name="Allison H.C."/>
            <person name="Burton P."/>
            <person name="Vavrova-Anderson J."/>
            <person name="Brown R."/>
            <person name="Browne H."/>
            <person name="Corton N."/>
            <person name="Hauser H."/>
            <person name="Gamble J."/>
            <person name="Gilderthorp R."/>
            <person name="Marcello L."/>
            <person name="McQuillan J."/>
            <person name="Otto T.D."/>
            <person name="Quail M.A."/>
            <person name="Sanders M.J."/>
            <person name="van Tonder A."/>
            <person name="Ginger M.L."/>
            <person name="Field M.C."/>
            <person name="Barry J.D."/>
            <person name="Hertz-Fowler C."/>
            <person name="Berriman M."/>
        </authorList>
    </citation>
    <scope>NUCLEOTIDE SEQUENCE</scope>
    <source>
        <strain evidence="2">Y486</strain>
    </source>
</reference>
<protein>
    <recommendedName>
        <fullName evidence="3">Trafficking protein particle complex subunit 11 domain-containing protein</fullName>
    </recommendedName>
</protein>
<dbReference type="EMBL" id="HE573025">
    <property type="protein sequence ID" value="CCC50821.1"/>
    <property type="molecule type" value="Genomic_DNA"/>
</dbReference>
<dbReference type="InterPro" id="IPR013935">
    <property type="entry name" value="Trs120_TRAPPC9"/>
</dbReference>
<dbReference type="GO" id="GO:0005802">
    <property type="term" value="C:trans-Golgi network"/>
    <property type="evidence" value="ECO:0007669"/>
    <property type="project" value="TreeGrafter"/>
</dbReference>
<evidence type="ECO:0008006" key="3">
    <source>
        <dbReference type="Google" id="ProtNLM"/>
    </source>
</evidence>
<feature type="signal peptide" evidence="1">
    <location>
        <begin position="1"/>
        <end position="29"/>
    </location>
</feature>
<dbReference type="PANTHER" id="PTHR21512:SF5">
    <property type="entry name" value="TRAFFICKING PROTEIN PARTICLE COMPLEX SUBUNIT 9"/>
    <property type="match status" value="1"/>
</dbReference>
<dbReference type="VEuPathDB" id="TriTrypDB:TvY486_0906420"/>
<feature type="chain" id="PRO_5003409942" description="Trafficking protein particle complex subunit 11 domain-containing protein" evidence="1">
    <location>
        <begin position="30"/>
        <end position="1191"/>
    </location>
</feature>
<sequence length="1191" mass="131576">MGAPTWLLPCTALRSQRCAPILWLPLSLCLECAKEEDETDTAIKISDVCYTRGRPSHGDEWELYDRMSGFERVLLRSVLQDPFVPMEALRGVFPAGASHYDRSAVLEVLVRIATDAASLAPSPWESMELHRGTVAVVVVLNCHEYEPRSAFRATKTIFQRYFKDSVCRCLVVDPTPTLLADMPKQGFIPTYTDTPVQEVARFLLKEVALATVQRFNATIIQIASTMETSSAIFKSVSRDLGNGDSNSFSNYIMSPVRGMRNDKNDKSCEEGGSKCASDEAASKQVAPHCIGKKKGDLLLVLGALDAALAAYVEAYNSSTEALWTSATLESIATLRFLQDAPLFEVRHGAEGLFSMLLSDGAAWTNEMEDTIRRIENVISRIIANQKRAVSLLKSNTHAPHLGKKLCKEVDEPLTQHCESIQRRLTAICEAFMPAKKELVSMERLHKHAERALTSFRNVMHLHFHELHLYLDTALEVLGTMGDRVVMQRREAIIRLKHVELYVQEGDKQGMLNSFTPLSKVLGHRNDTQLRNVREKMLYLCTLGGCWRKAILFTLEAAAAERKARANNAAIHLLLCASRIAGVPFHIIEYDVRIAEMHFSQQRLRITSSTHNERGSLQGENVHLDSAQQRPHNGQNVLLLKELLHAVTVAGLDADIRCTVASLLLFDYFSFLPAEQQKSLLSFVKKASAQPNSTLCVHPPLLYSIDVLALPTHLSPRTVPLSGAQFTFINSERSKMTVLTLNGKIISHGQVVWSVGTVGEMEVVLKNPFQQEILLSSIALSCHSAESLDGSGYDGVEMGKLSLTPSSLPPSAYVATNITLPARAKKKLRLQVQPNEQGFLVVNGVEVTFGDLASCRRFIMPPPVSDTSLHVKVVQESFCAEARGDSIFYPGDVRAMQIMVTCPTNGISTSRLQYIIFRTTAELAYDPPVAPPKVPSAVPVFAVIPRRIQETYLRVVVHPGIVVSSIKLSRNRRFVEIRVKNKNTAQAIQLLCSCMDFVNAPDALVVAGVEHCIPPIEVAKIPSDVKHFALPWKAVGRHGCNGFINLDFSNILDEVNGLELLEDAVVTVTALSHFTSGQSDATIRQWKSTEADQVDAVLATLPIMSPAQLRITVNVPWKQPVSLRVRLVMDGQHTDACVLSGVVDAVQLIGDADCFEEVVELLPLRSGEHVLAITLYAPGGWESMHCVRFHCD</sequence>